<reference evidence="3" key="1">
    <citation type="submission" date="2016-01" db="EMBL/GenBank/DDBJ databases">
        <authorList>
            <person name="Peeters C."/>
        </authorList>
    </citation>
    <scope>NUCLEOTIDE SEQUENCE [LARGE SCALE GENOMIC DNA]</scope>
    <source>
        <strain evidence="3">LMG 29317</strain>
    </source>
</reference>
<sequence length="198" mass="20931">MTARSARSVSTFVAIVAAALLLHACASSPKTQYVTLNISPGNALPVVQPMHPVQLTALHIPEALDRPEVVTQPAPNRFEISETERWAAPLAQLMRLTLARDLETRLPGGVLVFPESPVPDGTRVLVVTVIDIGVPADGELTLQAEWALVSRSPVRTELAQRATLRSPLTGAGAEAKAAALSRALGKLADQIASSLDGR</sequence>
<dbReference type="EMBL" id="FCOM02000114">
    <property type="protein sequence ID" value="SAL88139.1"/>
    <property type="molecule type" value="Genomic_DNA"/>
</dbReference>
<dbReference type="RefSeq" id="WP_061152477.1">
    <property type="nucleotide sequence ID" value="NZ_FCOM02000114.1"/>
</dbReference>
<dbReference type="Proteomes" id="UP000055019">
    <property type="component" value="Unassembled WGS sequence"/>
</dbReference>
<keyword evidence="4" id="KW-1185">Reference proteome</keyword>
<dbReference type="SUPFAM" id="SSF159594">
    <property type="entry name" value="XCC0632-like"/>
    <property type="match status" value="1"/>
</dbReference>
<evidence type="ECO:0000313" key="4">
    <source>
        <dbReference type="Proteomes" id="UP000055019"/>
    </source>
</evidence>
<dbReference type="AlphaFoldDB" id="A0A158L560"/>
<evidence type="ECO:0000259" key="2">
    <source>
        <dbReference type="Pfam" id="PF03886"/>
    </source>
</evidence>
<gene>
    <name evidence="3" type="ORF">AWB74_08422</name>
</gene>
<feature type="signal peptide" evidence="1">
    <location>
        <begin position="1"/>
        <end position="26"/>
    </location>
</feature>
<accession>A0A158L560</accession>
<dbReference type="OrthoDB" id="9091832at2"/>
<dbReference type="InterPro" id="IPR005586">
    <property type="entry name" value="ABC_trans_aux"/>
</dbReference>
<feature type="chain" id="PRO_5007628022" description="ABC-type transport auxiliary lipoprotein component domain-containing protein" evidence="1">
    <location>
        <begin position="27"/>
        <end position="198"/>
    </location>
</feature>
<comment type="caution">
    <text evidence="3">The sequence shown here is derived from an EMBL/GenBank/DDBJ whole genome shotgun (WGS) entry which is preliminary data.</text>
</comment>
<keyword evidence="1" id="KW-0732">Signal</keyword>
<dbReference type="Pfam" id="PF03886">
    <property type="entry name" value="ABC_trans_aux"/>
    <property type="match status" value="1"/>
</dbReference>
<evidence type="ECO:0000313" key="3">
    <source>
        <dbReference type="EMBL" id="SAL88139.1"/>
    </source>
</evidence>
<evidence type="ECO:0000256" key="1">
    <source>
        <dbReference type="SAM" id="SignalP"/>
    </source>
</evidence>
<name>A0A158L560_9BURK</name>
<organism evidence="3 4">
    <name type="scientific">Caballeronia arvi</name>
    <dbReference type="NCBI Taxonomy" id="1777135"/>
    <lineage>
        <taxon>Bacteria</taxon>
        <taxon>Pseudomonadati</taxon>
        <taxon>Pseudomonadota</taxon>
        <taxon>Betaproteobacteria</taxon>
        <taxon>Burkholderiales</taxon>
        <taxon>Burkholderiaceae</taxon>
        <taxon>Caballeronia</taxon>
    </lineage>
</organism>
<proteinExistence type="predicted"/>
<protein>
    <recommendedName>
        <fullName evidence="2">ABC-type transport auxiliary lipoprotein component domain-containing protein</fullName>
    </recommendedName>
</protein>
<dbReference type="Gene3D" id="3.40.50.10610">
    <property type="entry name" value="ABC-type transport auxiliary lipoprotein component"/>
    <property type="match status" value="1"/>
</dbReference>
<feature type="domain" description="ABC-type transport auxiliary lipoprotein component" evidence="2">
    <location>
        <begin position="41"/>
        <end position="192"/>
    </location>
</feature>